<protein>
    <submittedName>
        <fullName evidence="4">O-methyltransferase</fullName>
        <ecNumber evidence="4">2.1.1.-</ecNumber>
    </submittedName>
</protein>
<reference evidence="4 5" key="1">
    <citation type="submission" date="2023-08" db="EMBL/GenBank/DDBJ databases">
        <authorList>
            <person name="Park J.-S."/>
        </authorList>
    </citation>
    <scope>NUCLEOTIDE SEQUENCE [LARGE SCALE GENOMIC DNA]</scope>
    <source>
        <strain evidence="4 5">2205SS18-9</strain>
    </source>
</reference>
<dbReference type="Pfam" id="PF01596">
    <property type="entry name" value="Methyltransf_3"/>
    <property type="match status" value="1"/>
</dbReference>
<dbReference type="Gene3D" id="3.40.50.150">
    <property type="entry name" value="Vaccinia Virus protein VP39"/>
    <property type="match status" value="1"/>
</dbReference>
<keyword evidence="2 4" id="KW-0808">Transferase</keyword>
<evidence type="ECO:0000256" key="1">
    <source>
        <dbReference type="ARBA" id="ARBA00022603"/>
    </source>
</evidence>
<organism evidence="4 5">
    <name type="scientific">Chengkuizengella axinellae</name>
    <dbReference type="NCBI Taxonomy" id="3064388"/>
    <lineage>
        <taxon>Bacteria</taxon>
        <taxon>Bacillati</taxon>
        <taxon>Bacillota</taxon>
        <taxon>Bacilli</taxon>
        <taxon>Bacillales</taxon>
        <taxon>Paenibacillaceae</taxon>
        <taxon>Chengkuizengella</taxon>
    </lineage>
</organism>
<comment type="caution">
    <text evidence="4">The sequence shown here is derived from an EMBL/GenBank/DDBJ whole genome shotgun (WGS) entry which is preliminary data.</text>
</comment>
<gene>
    <name evidence="4" type="ORF">Q5Y73_12475</name>
</gene>
<evidence type="ECO:0000256" key="3">
    <source>
        <dbReference type="ARBA" id="ARBA00022691"/>
    </source>
</evidence>
<dbReference type="Proteomes" id="UP001231941">
    <property type="component" value="Unassembled WGS sequence"/>
</dbReference>
<dbReference type="PROSITE" id="PS51682">
    <property type="entry name" value="SAM_OMT_I"/>
    <property type="match status" value="1"/>
</dbReference>
<dbReference type="GO" id="GO:0008168">
    <property type="term" value="F:methyltransferase activity"/>
    <property type="evidence" value="ECO:0007669"/>
    <property type="project" value="UniProtKB-KW"/>
</dbReference>
<dbReference type="InterPro" id="IPR029063">
    <property type="entry name" value="SAM-dependent_MTases_sf"/>
</dbReference>
<dbReference type="PANTHER" id="PTHR10509">
    <property type="entry name" value="O-METHYLTRANSFERASE-RELATED"/>
    <property type="match status" value="1"/>
</dbReference>
<keyword evidence="5" id="KW-1185">Reference proteome</keyword>
<keyword evidence="1 4" id="KW-0489">Methyltransferase</keyword>
<dbReference type="InterPro" id="IPR050362">
    <property type="entry name" value="Cation-dep_OMT"/>
</dbReference>
<evidence type="ECO:0000256" key="2">
    <source>
        <dbReference type="ARBA" id="ARBA00022679"/>
    </source>
</evidence>
<dbReference type="EMBL" id="JAVAMP010000005">
    <property type="protein sequence ID" value="MDP5274926.1"/>
    <property type="molecule type" value="Genomic_DNA"/>
</dbReference>
<dbReference type="GO" id="GO:0032259">
    <property type="term" value="P:methylation"/>
    <property type="evidence" value="ECO:0007669"/>
    <property type="project" value="UniProtKB-KW"/>
</dbReference>
<accession>A0ABT9IZW6</accession>
<dbReference type="EC" id="2.1.1.-" evidence="4"/>
<keyword evidence="3" id="KW-0949">S-adenosyl-L-methionine</keyword>
<dbReference type="RefSeq" id="WP_305992236.1">
    <property type="nucleotide sequence ID" value="NZ_JAVAMP010000005.1"/>
</dbReference>
<name>A0ABT9IZW6_9BACL</name>
<sequence>MDNLEIWNDVDVYFSTKLRANDQIMDSILTANTEADLPAIDVSPNQGRLLYLLAKLKGAKNILEIGTLGGYSSVWLGRALPEEGRLTSLEYSPNHANVARENIKQAGLEDKIEVIVGAALDSLQMLEEKSDPRFDFIFIDADKPNNPNYLKWALKLAKPGAVIIGDNVVRSGNVIDEASDDLGVQGTRQFIDLLSEESRIESTAIQTVGAKGYDGFVLGIVKE</sequence>
<evidence type="ECO:0000313" key="4">
    <source>
        <dbReference type="EMBL" id="MDP5274926.1"/>
    </source>
</evidence>
<dbReference type="PANTHER" id="PTHR10509:SF14">
    <property type="entry name" value="CAFFEOYL-COA O-METHYLTRANSFERASE 3-RELATED"/>
    <property type="match status" value="1"/>
</dbReference>
<proteinExistence type="predicted"/>
<dbReference type="InterPro" id="IPR002935">
    <property type="entry name" value="SAM_O-MeTrfase"/>
</dbReference>
<evidence type="ECO:0000313" key="5">
    <source>
        <dbReference type="Proteomes" id="UP001231941"/>
    </source>
</evidence>
<dbReference type="SUPFAM" id="SSF53335">
    <property type="entry name" value="S-adenosyl-L-methionine-dependent methyltransferases"/>
    <property type="match status" value="1"/>
</dbReference>